<evidence type="ECO:0000313" key="1">
    <source>
        <dbReference type="EMBL" id="AYJ87345.1"/>
    </source>
</evidence>
<dbReference type="Proteomes" id="UP000276254">
    <property type="component" value="Chromosome"/>
</dbReference>
<dbReference type="KEGG" id="spha:D3Y57_17185"/>
<reference evidence="1 2" key="1">
    <citation type="submission" date="2018-09" db="EMBL/GenBank/DDBJ databases">
        <title>Sphingomonas peninsula sp. nov., isolated from fildes peninsula, Antarctic soil.</title>
        <authorList>
            <person name="Yingchao G."/>
        </authorList>
    </citation>
    <scope>NUCLEOTIDE SEQUENCE [LARGE SCALE GENOMIC DNA]</scope>
    <source>
        <strain evidence="1 2">YZ-8</strain>
    </source>
</reference>
<proteinExistence type="predicted"/>
<protein>
    <submittedName>
        <fullName evidence="1">Uncharacterized protein</fullName>
    </submittedName>
</protein>
<dbReference type="RefSeq" id="WP_121154554.1">
    <property type="nucleotide sequence ID" value="NZ_CP032829.1"/>
</dbReference>
<dbReference type="EMBL" id="CP032829">
    <property type="protein sequence ID" value="AYJ87345.1"/>
    <property type="molecule type" value="Genomic_DNA"/>
</dbReference>
<dbReference type="AlphaFoldDB" id="A0A494TQG2"/>
<keyword evidence="2" id="KW-1185">Reference proteome</keyword>
<sequence>MRPFERAARALCALKGINEDSEHEGAPIWQTYVPKVAAMITALHEPSDNMKEAGGEIFHAYNPEHSELAHQDDAASVWRTMIDAMRKDVG</sequence>
<organism evidence="1 2">
    <name type="scientific">Sphingomonas paeninsulae</name>
    <dbReference type="NCBI Taxonomy" id="2319844"/>
    <lineage>
        <taxon>Bacteria</taxon>
        <taxon>Pseudomonadati</taxon>
        <taxon>Pseudomonadota</taxon>
        <taxon>Alphaproteobacteria</taxon>
        <taxon>Sphingomonadales</taxon>
        <taxon>Sphingomonadaceae</taxon>
        <taxon>Sphingomonas</taxon>
    </lineage>
</organism>
<name>A0A494TQG2_SPHPE</name>
<accession>A0A494TQG2</accession>
<evidence type="ECO:0000313" key="2">
    <source>
        <dbReference type="Proteomes" id="UP000276254"/>
    </source>
</evidence>
<gene>
    <name evidence="1" type="ORF">D3Y57_17185</name>
</gene>
<dbReference type="OrthoDB" id="8421424at2"/>